<protein>
    <recommendedName>
        <fullName evidence="6">Glycine-rich domain-containing protein-like</fullName>
    </recommendedName>
</protein>
<dbReference type="Proteomes" id="UP000315112">
    <property type="component" value="Unassembled WGS sequence"/>
</dbReference>
<accession>A0A562Q4C4</accession>
<dbReference type="EMBL" id="VLKW01000001">
    <property type="protein sequence ID" value="TWI51582.1"/>
    <property type="molecule type" value="Genomic_DNA"/>
</dbReference>
<proteinExistence type="predicted"/>
<evidence type="ECO:0000313" key="5">
    <source>
        <dbReference type="Proteomes" id="UP000437862"/>
    </source>
</evidence>
<evidence type="ECO:0000313" key="4">
    <source>
        <dbReference type="Proteomes" id="UP000315112"/>
    </source>
</evidence>
<reference evidence="2 5" key="3">
    <citation type="submission" date="2019-12" db="EMBL/GenBank/DDBJ databases">
        <title>Draft Genome Sequences of Six Type Strains of the Genus Massilia.</title>
        <authorList>
            <person name="Miess H."/>
            <person name="Frediansyah A."/>
            <person name="Goeker M."/>
            <person name="Gross H."/>
        </authorList>
    </citation>
    <scope>NUCLEOTIDE SEQUENCE [LARGE SCALE GENOMIC DNA]</scope>
    <source>
        <strain evidence="2 5">DSM 26639</strain>
    </source>
</reference>
<organism evidence="3 4">
    <name type="scientific">Pseudoduganella flava</name>
    <dbReference type="NCBI Taxonomy" id="871742"/>
    <lineage>
        <taxon>Bacteria</taxon>
        <taxon>Pseudomonadati</taxon>
        <taxon>Pseudomonadota</taxon>
        <taxon>Betaproteobacteria</taxon>
        <taxon>Burkholderiales</taxon>
        <taxon>Oxalobacteraceae</taxon>
        <taxon>Telluria group</taxon>
        <taxon>Pseudoduganella</taxon>
    </lineage>
</organism>
<reference evidence="3 4" key="1">
    <citation type="journal article" date="2015" name="Stand. Genomic Sci.">
        <title>Genomic Encyclopedia of Bacterial and Archaeal Type Strains, Phase III: the genomes of soil and plant-associated and newly described type strains.</title>
        <authorList>
            <person name="Whitman W.B."/>
            <person name="Woyke T."/>
            <person name="Klenk H.P."/>
            <person name="Zhou Y."/>
            <person name="Lilburn T.G."/>
            <person name="Beck B.J."/>
            <person name="De Vos P."/>
            <person name="Vandamme P."/>
            <person name="Eisen J.A."/>
            <person name="Garrity G."/>
            <person name="Hugenholtz P."/>
            <person name="Kyrpides N.C."/>
        </authorList>
    </citation>
    <scope>NUCLEOTIDE SEQUENCE [LARGE SCALE GENOMIC DNA]</scope>
    <source>
        <strain evidence="3 4">CGMCC 1.10685</strain>
    </source>
</reference>
<dbReference type="EMBL" id="CP046904">
    <property type="protein sequence ID" value="QGZ41598.1"/>
    <property type="molecule type" value="Genomic_DNA"/>
</dbReference>
<keyword evidence="5" id="KW-1185">Reference proteome</keyword>
<reference evidence="3" key="2">
    <citation type="submission" date="2019-07" db="EMBL/GenBank/DDBJ databases">
        <authorList>
            <person name="Whitman W."/>
            <person name="Huntemann M."/>
            <person name="Clum A."/>
            <person name="Pillay M."/>
            <person name="Palaniappan K."/>
            <person name="Varghese N."/>
            <person name="Mikhailova N."/>
            <person name="Stamatis D."/>
            <person name="Reddy T."/>
            <person name="Daum C."/>
            <person name="Shapiro N."/>
            <person name="Ivanova N."/>
            <person name="Kyrpides N."/>
            <person name="Woyke T."/>
        </authorList>
    </citation>
    <scope>NUCLEOTIDE SEQUENCE</scope>
    <source>
        <strain evidence="3">CGMCC 1.10685</strain>
    </source>
</reference>
<dbReference type="Proteomes" id="UP000437862">
    <property type="component" value="Chromosome"/>
</dbReference>
<dbReference type="AlphaFoldDB" id="A0A562Q4C4"/>
<gene>
    <name evidence="2" type="ORF">GO485_22775</name>
    <name evidence="3" type="ORF">IP92_00569</name>
</gene>
<evidence type="ECO:0008006" key="6">
    <source>
        <dbReference type="Google" id="ProtNLM"/>
    </source>
</evidence>
<evidence type="ECO:0000313" key="3">
    <source>
        <dbReference type="EMBL" id="TWI51582.1"/>
    </source>
</evidence>
<name>A0A562Q4C4_9BURK</name>
<evidence type="ECO:0000313" key="2">
    <source>
        <dbReference type="EMBL" id="QGZ41598.1"/>
    </source>
</evidence>
<dbReference type="OrthoDB" id="278697at2"/>
<evidence type="ECO:0000256" key="1">
    <source>
        <dbReference type="SAM" id="MobiDB-lite"/>
    </source>
</evidence>
<feature type="region of interest" description="Disordered" evidence="1">
    <location>
        <begin position="180"/>
        <end position="236"/>
    </location>
</feature>
<dbReference type="RefSeq" id="WP_145872984.1">
    <property type="nucleotide sequence ID" value="NZ_CP046904.1"/>
</dbReference>
<sequence>MDQHEFNAIEELDLEPIKVKLMHEESGEGWSLERANAVEKEYRRFLYLMKKYPDEQAAPLQDVDTFWHYHILDTMKYGVDCERVFGYFLHHFPYVGLRGEADLEAHHRMGERMKELYEETFGDDYLHAATAWSASPRKSATAWSASPRKSAPTAWSASPRKLTEALTAWSASPRKAGLTAWSASPRKAAPTAWSASPRKAEVTAWSASPRKAADAGAGDSVDSFYSERPRLSQPAA</sequence>